<reference evidence="1" key="1">
    <citation type="thesis" date="2020" institute="ProQuest LLC" country="789 East Eisenhower Parkway, Ann Arbor, MI, USA">
        <title>Comparative Genomics and Chromosome Evolution.</title>
        <authorList>
            <person name="Mudd A.B."/>
        </authorList>
    </citation>
    <scope>NUCLEOTIDE SEQUENCE</scope>
    <source>
        <strain evidence="1">HN-11 Male</strain>
        <tissue evidence="1">Kidney and liver</tissue>
    </source>
</reference>
<organism evidence="1 2">
    <name type="scientific">Eleutherodactylus coqui</name>
    <name type="common">Puerto Rican coqui</name>
    <dbReference type="NCBI Taxonomy" id="57060"/>
    <lineage>
        <taxon>Eukaryota</taxon>
        <taxon>Metazoa</taxon>
        <taxon>Chordata</taxon>
        <taxon>Craniata</taxon>
        <taxon>Vertebrata</taxon>
        <taxon>Euteleostomi</taxon>
        <taxon>Amphibia</taxon>
        <taxon>Batrachia</taxon>
        <taxon>Anura</taxon>
        <taxon>Neobatrachia</taxon>
        <taxon>Hyloidea</taxon>
        <taxon>Eleutherodactylidae</taxon>
        <taxon>Eleutherodactylinae</taxon>
        <taxon>Eleutherodactylus</taxon>
        <taxon>Eleutherodactylus</taxon>
    </lineage>
</organism>
<evidence type="ECO:0000313" key="2">
    <source>
        <dbReference type="Proteomes" id="UP000770717"/>
    </source>
</evidence>
<protein>
    <submittedName>
        <fullName evidence="1">Uncharacterized protein</fullName>
    </submittedName>
</protein>
<accession>A0A8J6EBP3</accession>
<dbReference type="Proteomes" id="UP000770717">
    <property type="component" value="Unassembled WGS sequence"/>
</dbReference>
<dbReference type="AlphaFoldDB" id="A0A8J6EBP3"/>
<evidence type="ECO:0000313" key="1">
    <source>
        <dbReference type="EMBL" id="KAG9460541.1"/>
    </source>
</evidence>
<gene>
    <name evidence="1" type="ORF">GDO78_021139</name>
</gene>
<name>A0A8J6EBP3_ELECQ</name>
<keyword evidence="2" id="KW-1185">Reference proteome</keyword>
<dbReference type="EMBL" id="WNTK01059826">
    <property type="protein sequence ID" value="KAG9460541.1"/>
    <property type="molecule type" value="Genomic_DNA"/>
</dbReference>
<proteinExistence type="predicted"/>
<comment type="caution">
    <text evidence="1">The sequence shown here is derived from an EMBL/GenBank/DDBJ whole genome shotgun (WGS) entry which is preliminary data.</text>
</comment>
<sequence length="80" mass="9302">MGGIQGLSQGMLYILNLLYKKSHLTRRRIISRTMPTARERICGRSNRHQKRQMAPDGQELLNILKRKGPEEPFLHSTILF</sequence>